<organism evidence="1 2">
    <name type="scientific">Hypoxylon rubiginosum</name>
    <dbReference type="NCBI Taxonomy" id="110542"/>
    <lineage>
        <taxon>Eukaryota</taxon>
        <taxon>Fungi</taxon>
        <taxon>Dikarya</taxon>
        <taxon>Ascomycota</taxon>
        <taxon>Pezizomycotina</taxon>
        <taxon>Sordariomycetes</taxon>
        <taxon>Xylariomycetidae</taxon>
        <taxon>Xylariales</taxon>
        <taxon>Hypoxylaceae</taxon>
        <taxon>Hypoxylon</taxon>
    </lineage>
</organism>
<accession>A0ACC0DJJ0</accession>
<dbReference type="EMBL" id="MU394282">
    <property type="protein sequence ID" value="KAI6092690.1"/>
    <property type="molecule type" value="Genomic_DNA"/>
</dbReference>
<evidence type="ECO:0000313" key="1">
    <source>
        <dbReference type="EMBL" id="KAI6092690.1"/>
    </source>
</evidence>
<gene>
    <name evidence="1" type="ORF">F4821DRAFT_223029</name>
</gene>
<name>A0ACC0DJJ0_9PEZI</name>
<proteinExistence type="predicted"/>
<comment type="caution">
    <text evidence="1">The sequence shown here is derived from an EMBL/GenBank/DDBJ whole genome shotgun (WGS) entry which is preliminary data.</text>
</comment>
<reference evidence="1 2" key="1">
    <citation type="journal article" date="2022" name="New Phytol.">
        <title>Ecological generalism drives hyperdiversity of secondary metabolite gene clusters in xylarialean endophytes.</title>
        <authorList>
            <person name="Franco M.E.E."/>
            <person name="Wisecaver J.H."/>
            <person name="Arnold A.E."/>
            <person name="Ju Y.M."/>
            <person name="Slot J.C."/>
            <person name="Ahrendt S."/>
            <person name="Moore L.P."/>
            <person name="Eastman K.E."/>
            <person name="Scott K."/>
            <person name="Konkel Z."/>
            <person name="Mondo S.J."/>
            <person name="Kuo A."/>
            <person name="Hayes R.D."/>
            <person name="Haridas S."/>
            <person name="Andreopoulos B."/>
            <person name="Riley R."/>
            <person name="LaButti K."/>
            <person name="Pangilinan J."/>
            <person name="Lipzen A."/>
            <person name="Amirebrahimi M."/>
            <person name="Yan J."/>
            <person name="Adam C."/>
            <person name="Keymanesh K."/>
            <person name="Ng V."/>
            <person name="Louie K."/>
            <person name="Northen T."/>
            <person name="Drula E."/>
            <person name="Henrissat B."/>
            <person name="Hsieh H.M."/>
            <person name="Youens-Clark K."/>
            <person name="Lutzoni F."/>
            <person name="Miadlikowska J."/>
            <person name="Eastwood D.C."/>
            <person name="Hamelin R.C."/>
            <person name="Grigoriev I.V."/>
            <person name="U'Ren J.M."/>
        </authorList>
    </citation>
    <scope>NUCLEOTIDE SEQUENCE [LARGE SCALE GENOMIC DNA]</scope>
    <source>
        <strain evidence="1 2">ER1909</strain>
    </source>
</reference>
<evidence type="ECO:0000313" key="2">
    <source>
        <dbReference type="Proteomes" id="UP001497680"/>
    </source>
</evidence>
<dbReference type="Proteomes" id="UP001497680">
    <property type="component" value="Unassembled WGS sequence"/>
</dbReference>
<protein>
    <submittedName>
        <fullName evidence="1">Uncharacterized protein</fullName>
    </submittedName>
</protein>
<sequence length="382" mass="42270">MLPCYDINIKSTIAIEQRTMDVAYKQHANQARRQNRSSTNLQHLSLAPLTSKLPLTDPDELPDFATQSFQHNVSYLQGKSAPTTPRLLQSPARTRANSPSSSRRRSSAHDALNAKIPKSKSTTHLTASHAKRSGTGALSPLPRHSGTSSSARERGDSDWMLRTGALISSETRESKGQAWLETRASSTSLTGMRDVEEEAYERELARERELASRRGSLASAEDDVLLQGSRYGSRSQSRVGSRSHLRTPIERHPQEGYFGQDPMGEEFMQGPDFVSLDEKLEAFEVDTSQSDEAAVRKLVNRRSGGMSSWMWSLFAVEENDEESDNAESDGETEGSHIPRSASTVDFERVSSVPEERIPPPKLDEGGWQDAAWLLTVASKVLL</sequence>
<keyword evidence="2" id="KW-1185">Reference proteome</keyword>